<evidence type="ECO:0000313" key="2">
    <source>
        <dbReference type="EMBL" id="KHJ65721.1"/>
    </source>
</evidence>
<accession>A0A0B1R219</accession>
<dbReference type="Gene3D" id="3.30.10.10">
    <property type="entry name" value="Trypsin Inhibitor V, subunit A"/>
    <property type="match status" value="1"/>
</dbReference>
<comment type="caution">
    <text evidence="2">The sequence shown here is derived from an EMBL/GenBank/DDBJ whole genome shotgun (WGS) entry which is preliminary data.</text>
</comment>
<evidence type="ECO:0000313" key="3">
    <source>
        <dbReference type="Proteomes" id="UP000030853"/>
    </source>
</evidence>
<reference evidence="2 3" key="1">
    <citation type="submission" date="2014-11" db="EMBL/GenBank/DDBJ databases">
        <title>Genome sequencing of Pantoea rodasii ND03.</title>
        <authorList>
            <person name="Muhamad Yunos N.Y."/>
            <person name="Chan K.-G."/>
        </authorList>
    </citation>
    <scope>NUCLEOTIDE SEQUENCE [LARGE SCALE GENOMIC DNA]</scope>
    <source>
        <strain evidence="2 3">ND03</strain>
    </source>
</reference>
<evidence type="ECO:0000256" key="1">
    <source>
        <dbReference type="SAM" id="SignalP"/>
    </source>
</evidence>
<dbReference type="InterPro" id="IPR021719">
    <property type="entry name" value="Prot_inh_I78"/>
</dbReference>
<gene>
    <name evidence="2" type="ORF">QU24_23050</name>
</gene>
<sequence>MTHYGKALLATAFFALTACQSATKPDSTAAVSHDPEADQCGASQYQNMLGQPLSSVEGKRFDVPVRAIPWNGAVTMDFNLRRLNFTADQSGKITRVYCG</sequence>
<dbReference type="RefSeq" id="WP_039336002.1">
    <property type="nucleotide sequence ID" value="NZ_JTJJ01000112.1"/>
</dbReference>
<evidence type="ECO:0008006" key="4">
    <source>
        <dbReference type="Google" id="ProtNLM"/>
    </source>
</evidence>
<protein>
    <recommendedName>
        <fullName evidence="4">Peptidase inhibitor I78 family protein</fullName>
    </recommendedName>
</protein>
<proteinExistence type="predicted"/>
<keyword evidence="1" id="KW-0732">Signal</keyword>
<organism evidence="2 3">
    <name type="scientific">Pantoea rodasii</name>
    <dbReference type="NCBI Taxonomy" id="1076549"/>
    <lineage>
        <taxon>Bacteria</taxon>
        <taxon>Pseudomonadati</taxon>
        <taxon>Pseudomonadota</taxon>
        <taxon>Gammaproteobacteria</taxon>
        <taxon>Enterobacterales</taxon>
        <taxon>Erwiniaceae</taxon>
        <taxon>Pantoea</taxon>
    </lineage>
</organism>
<dbReference type="PROSITE" id="PS51257">
    <property type="entry name" value="PROKAR_LIPOPROTEIN"/>
    <property type="match status" value="1"/>
</dbReference>
<dbReference type="AlphaFoldDB" id="A0A0B1R219"/>
<dbReference type="Pfam" id="PF11720">
    <property type="entry name" value="Inhibitor_I78"/>
    <property type="match status" value="1"/>
</dbReference>
<name>A0A0B1R219_9GAMM</name>
<dbReference type="EMBL" id="JTJJ01000112">
    <property type="protein sequence ID" value="KHJ65721.1"/>
    <property type="molecule type" value="Genomic_DNA"/>
</dbReference>
<feature type="chain" id="PRO_5002059868" description="Peptidase inhibitor I78 family protein" evidence="1">
    <location>
        <begin position="22"/>
        <end position="99"/>
    </location>
</feature>
<feature type="signal peptide" evidence="1">
    <location>
        <begin position="1"/>
        <end position="21"/>
    </location>
</feature>
<dbReference type="Proteomes" id="UP000030853">
    <property type="component" value="Unassembled WGS sequence"/>
</dbReference>